<dbReference type="EMBL" id="CM031821">
    <property type="protein sequence ID" value="KAG6632273.1"/>
    <property type="molecule type" value="Genomic_DNA"/>
</dbReference>
<organism evidence="2 3">
    <name type="scientific">Carya illinoinensis</name>
    <name type="common">Pecan</name>
    <dbReference type="NCBI Taxonomy" id="32201"/>
    <lineage>
        <taxon>Eukaryota</taxon>
        <taxon>Viridiplantae</taxon>
        <taxon>Streptophyta</taxon>
        <taxon>Embryophyta</taxon>
        <taxon>Tracheophyta</taxon>
        <taxon>Spermatophyta</taxon>
        <taxon>Magnoliopsida</taxon>
        <taxon>eudicotyledons</taxon>
        <taxon>Gunneridae</taxon>
        <taxon>Pentapetalae</taxon>
        <taxon>rosids</taxon>
        <taxon>fabids</taxon>
        <taxon>Fagales</taxon>
        <taxon>Juglandaceae</taxon>
        <taxon>Carya</taxon>
    </lineage>
</organism>
<dbReference type="PANTHER" id="PTHR46328:SF35">
    <property type="entry name" value="PROTEIN FAR1-RELATED SEQUENCE 5-LIKE"/>
    <property type="match status" value="1"/>
</dbReference>
<protein>
    <submittedName>
        <fullName evidence="2">Uncharacterized protein</fullName>
    </submittedName>
</protein>
<feature type="region of interest" description="Disordered" evidence="1">
    <location>
        <begin position="47"/>
        <end position="102"/>
    </location>
</feature>
<dbReference type="PANTHER" id="PTHR46328">
    <property type="entry name" value="FAR-RED IMPAIRED RESPONSIVE (FAR1) FAMILY PROTEIN-RELATED"/>
    <property type="match status" value="1"/>
</dbReference>
<feature type="compositionally biased region" description="Polar residues" evidence="1">
    <location>
        <begin position="11"/>
        <end position="21"/>
    </location>
</feature>
<name>A0A8T1NTQ0_CARIL</name>
<keyword evidence="3" id="KW-1185">Reference proteome</keyword>
<comment type="caution">
    <text evidence="2">The sequence shown here is derived from an EMBL/GenBank/DDBJ whole genome shotgun (WGS) entry which is preliminary data.</text>
</comment>
<proteinExistence type="predicted"/>
<feature type="compositionally biased region" description="Basic and acidic residues" evidence="1">
    <location>
        <begin position="177"/>
        <end position="192"/>
    </location>
</feature>
<dbReference type="Proteomes" id="UP000811609">
    <property type="component" value="Chromosome 13"/>
</dbReference>
<evidence type="ECO:0000256" key="1">
    <source>
        <dbReference type="SAM" id="MobiDB-lite"/>
    </source>
</evidence>
<sequence>MGKEEDERSPKPSTSMSSIQECYSPVNPYYPPFMMHPNTYINPYPNPHPFPWDSQHPSMPPLGPTLPYLSPSNPEELRGSQETSEHPLIPPLRPTLPYPSSGKNLELRRFQETSQHPLMPPLGSTLPYHSLSNLEELRRSKETTQRVSDLSNMPNSVESEKNVGGTSHTIDQSYHISSEDKETTSDVNKEAEGTNDVSDDDERVEMPKSGMEFATEKELLTYYKRYAKQVGFGVRTQRTK</sequence>
<dbReference type="AlphaFoldDB" id="A0A8T1NTQ0"/>
<evidence type="ECO:0000313" key="3">
    <source>
        <dbReference type="Proteomes" id="UP000811609"/>
    </source>
</evidence>
<accession>A0A8T1NTQ0</accession>
<evidence type="ECO:0000313" key="2">
    <source>
        <dbReference type="EMBL" id="KAG6632273.1"/>
    </source>
</evidence>
<feature type="compositionally biased region" description="Pro residues" evidence="1">
    <location>
        <begin position="88"/>
        <end position="97"/>
    </location>
</feature>
<feature type="compositionally biased region" description="Basic and acidic residues" evidence="1">
    <location>
        <begin position="75"/>
        <end position="85"/>
    </location>
</feature>
<feature type="compositionally biased region" description="Polar residues" evidence="1">
    <location>
        <begin position="164"/>
        <end position="176"/>
    </location>
</feature>
<feature type="compositionally biased region" description="Polar residues" evidence="1">
    <location>
        <begin position="145"/>
        <end position="157"/>
    </location>
</feature>
<feature type="compositionally biased region" description="Basic and acidic residues" evidence="1">
    <location>
        <begin position="1"/>
        <end position="10"/>
    </location>
</feature>
<reference evidence="2" key="1">
    <citation type="submission" date="2020-12" db="EMBL/GenBank/DDBJ databases">
        <title>WGS assembly of Carya illinoinensis cv. Pawnee.</title>
        <authorList>
            <person name="Platts A."/>
            <person name="Shu S."/>
            <person name="Wright S."/>
            <person name="Barry K."/>
            <person name="Edger P."/>
            <person name="Pires J.C."/>
            <person name="Schmutz J."/>
        </authorList>
    </citation>
    <scope>NUCLEOTIDE SEQUENCE</scope>
    <source>
        <tissue evidence="2">Leaf</tissue>
    </source>
</reference>
<feature type="region of interest" description="Disordered" evidence="1">
    <location>
        <begin position="138"/>
        <end position="210"/>
    </location>
</feature>
<feature type="region of interest" description="Disordered" evidence="1">
    <location>
        <begin position="1"/>
        <end position="21"/>
    </location>
</feature>
<gene>
    <name evidence="2" type="ORF">CIPAW_13G147600</name>
</gene>